<proteinExistence type="predicted"/>
<dbReference type="EMBL" id="JBHSSJ010000007">
    <property type="protein sequence ID" value="MFC6275226.1"/>
    <property type="molecule type" value="Genomic_DNA"/>
</dbReference>
<accession>A0ABW1TN16</accession>
<comment type="caution">
    <text evidence="3">The sequence shown here is derived from an EMBL/GenBank/DDBJ whole genome shotgun (WGS) entry which is preliminary data.</text>
</comment>
<evidence type="ECO:0000256" key="1">
    <source>
        <dbReference type="SAM" id="MobiDB-lite"/>
    </source>
</evidence>
<keyword evidence="2" id="KW-0472">Membrane</keyword>
<dbReference type="Proteomes" id="UP001596191">
    <property type="component" value="Unassembled WGS sequence"/>
</dbReference>
<feature type="transmembrane region" description="Helical" evidence="2">
    <location>
        <begin position="31"/>
        <end position="52"/>
    </location>
</feature>
<protein>
    <submittedName>
        <fullName evidence="3">Transposase</fullName>
    </submittedName>
</protein>
<evidence type="ECO:0000256" key="2">
    <source>
        <dbReference type="SAM" id="Phobius"/>
    </source>
</evidence>
<gene>
    <name evidence="3" type="ORF">ACFQET_06810</name>
</gene>
<sequence length="97" mass="11183">MLGHRLPVNPVEAISPEQRARLLTLIEENPWLIPATAALQVIPAAVLIHGYWKNRQLKKQLQIARERTKQLRLQDDEPDECAGHPHLLSHPHPHFHH</sequence>
<feature type="region of interest" description="Disordered" evidence="1">
    <location>
        <begin position="71"/>
        <end position="97"/>
    </location>
</feature>
<organism evidence="3 4">
    <name type="scientific">Levilactobacillus tangyuanensis</name>
    <dbReference type="NCBI Taxonomy" id="2486021"/>
    <lineage>
        <taxon>Bacteria</taxon>
        <taxon>Bacillati</taxon>
        <taxon>Bacillota</taxon>
        <taxon>Bacilli</taxon>
        <taxon>Lactobacillales</taxon>
        <taxon>Lactobacillaceae</taxon>
        <taxon>Levilactobacillus</taxon>
    </lineage>
</organism>
<keyword evidence="2" id="KW-1133">Transmembrane helix</keyword>
<evidence type="ECO:0000313" key="3">
    <source>
        <dbReference type="EMBL" id="MFC6275226.1"/>
    </source>
</evidence>
<keyword evidence="2" id="KW-0812">Transmembrane</keyword>
<name>A0ABW1TN16_9LACO</name>
<keyword evidence="4" id="KW-1185">Reference proteome</keyword>
<reference evidence="4" key="1">
    <citation type="journal article" date="2019" name="Int. J. Syst. Evol. Microbiol.">
        <title>The Global Catalogue of Microorganisms (GCM) 10K type strain sequencing project: providing services to taxonomists for standard genome sequencing and annotation.</title>
        <authorList>
            <consortium name="The Broad Institute Genomics Platform"/>
            <consortium name="The Broad Institute Genome Sequencing Center for Infectious Disease"/>
            <person name="Wu L."/>
            <person name="Ma J."/>
        </authorList>
    </citation>
    <scope>NUCLEOTIDE SEQUENCE [LARGE SCALE GENOMIC DNA]</scope>
    <source>
        <strain evidence="4">CCM 8907</strain>
    </source>
</reference>
<evidence type="ECO:0000313" key="4">
    <source>
        <dbReference type="Proteomes" id="UP001596191"/>
    </source>
</evidence>
<feature type="compositionally biased region" description="Basic residues" evidence="1">
    <location>
        <begin position="87"/>
        <end position="97"/>
    </location>
</feature>
<dbReference type="RefSeq" id="WP_125641390.1">
    <property type="nucleotide sequence ID" value="NZ_JBHSSJ010000007.1"/>
</dbReference>